<keyword evidence="8" id="KW-0624">Polysaccharide degradation</keyword>
<dbReference type="GO" id="GO:0042973">
    <property type="term" value="F:glucan endo-1,3-beta-D-glucosidase activity"/>
    <property type="evidence" value="ECO:0007669"/>
    <property type="project" value="UniProtKB-EC"/>
</dbReference>
<keyword evidence="11" id="KW-1185">Reference proteome</keyword>
<reference evidence="10 11" key="1">
    <citation type="submission" date="2016-09" db="EMBL/GenBank/DDBJ databases">
        <title>Extensive genetic diversity and differential bi-allelic expression allows diatom success in the polar Southern Ocean.</title>
        <authorList>
            <consortium name="DOE Joint Genome Institute"/>
            <person name="Mock T."/>
            <person name="Otillar R.P."/>
            <person name="Strauss J."/>
            <person name="Dupont C."/>
            <person name="Frickenhaus S."/>
            <person name="Maumus F."/>
            <person name="Mcmullan M."/>
            <person name="Sanges R."/>
            <person name="Schmutz J."/>
            <person name="Toseland A."/>
            <person name="Valas R."/>
            <person name="Veluchamy A."/>
            <person name="Ward B.J."/>
            <person name="Allen A."/>
            <person name="Barry K."/>
            <person name="Falciatore A."/>
            <person name="Ferrante M."/>
            <person name="Fortunato A.E."/>
            <person name="Gloeckner G."/>
            <person name="Gruber A."/>
            <person name="Hipkin R."/>
            <person name="Janech M."/>
            <person name="Kroth P."/>
            <person name="Leese F."/>
            <person name="Lindquist E."/>
            <person name="Lyon B.R."/>
            <person name="Martin J."/>
            <person name="Mayer C."/>
            <person name="Parker M."/>
            <person name="Quesneville H."/>
            <person name="Raymond J."/>
            <person name="Uhlig C."/>
            <person name="Valentin K.U."/>
            <person name="Worden A.Z."/>
            <person name="Armbrust E.V."/>
            <person name="Bowler C."/>
            <person name="Green B."/>
            <person name="Moulton V."/>
            <person name="Van Oosterhout C."/>
            <person name="Grigoriev I."/>
        </authorList>
    </citation>
    <scope>NUCLEOTIDE SEQUENCE [LARGE SCALE GENOMIC DNA]</scope>
    <source>
        <strain evidence="10 11">CCMP1102</strain>
    </source>
</reference>
<evidence type="ECO:0000313" key="11">
    <source>
        <dbReference type="Proteomes" id="UP000095751"/>
    </source>
</evidence>
<keyword evidence="7" id="KW-0961">Cell wall biogenesis/degradation</keyword>
<dbReference type="GO" id="GO:0052861">
    <property type="term" value="F:endo-1,3(4)-beta-glucanase activity"/>
    <property type="evidence" value="ECO:0007669"/>
    <property type="project" value="InterPro"/>
</dbReference>
<dbReference type="PANTHER" id="PTHR31983">
    <property type="entry name" value="ENDO-1,3(4)-BETA-GLUCANASE 1"/>
    <property type="match status" value="1"/>
</dbReference>
<dbReference type="Pfam" id="PF17652">
    <property type="entry name" value="Glyco_hydro81C"/>
    <property type="match status" value="1"/>
</dbReference>
<dbReference type="Proteomes" id="UP000095751">
    <property type="component" value="Unassembled WGS sequence"/>
</dbReference>
<dbReference type="AlphaFoldDB" id="A0A1E7ETF1"/>
<gene>
    <name evidence="10" type="ORF">FRACYDRAFT_195647</name>
</gene>
<evidence type="ECO:0000256" key="8">
    <source>
        <dbReference type="ARBA" id="ARBA00023326"/>
    </source>
</evidence>
<dbReference type="KEGG" id="fcy:FRACYDRAFT_195647"/>
<evidence type="ECO:0000259" key="9">
    <source>
        <dbReference type="Pfam" id="PF17652"/>
    </source>
</evidence>
<protein>
    <recommendedName>
        <fullName evidence="3">glucan endo-1,3-beta-D-glucosidase</fullName>
        <ecNumber evidence="3">3.2.1.39</ecNumber>
    </recommendedName>
</protein>
<dbReference type="OrthoDB" id="4473401at2759"/>
<organism evidence="10 11">
    <name type="scientific">Fragilariopsis cylindrus CCMP1102</name>
    <dbReference type="NCBI Taxonomy" id="635003"/>
    <lineage>
        <taxon>Eukaryota</taxon>
        <taxon>Sar</taxon>
        <taxon>Stramenopiles</taxon>
        <taxon>Ochrophyta</taxon>
        <taxon>Bacillariophyta</taxon>
        <taxon>Bacillariophyceae</taxon>
        <taxon>Bacillariophycidae</taxon>
        <taxon>Bacillariales</taxon>
        <taxon>Bacillariaceae</taxon>
        <taxon>Fragilariopsis</taxon>
    </lineage>
</organism>
<dbReference type="PROSITE" id="PS52008">
    <property type="entry name" value="GH81"/>
    <property type="match status" value="1"/>
</dbReference>
<dbReference type="EC" id="3.2.1.39" evidence="3"/>
<dbReference type="InterPro" id="IPR040720">
    <property type="entry name" value="GH81_C"/>
</dbReference>
<dbReference type="EMBL" id="KV784376">
    <property type="protein sequence ID" value="OEU09251.1"/>
    <property type="molecule type" value="Genomic_DNA"/>
</dbReference>
<dbReference type="InParanoid" id="A0A1E7ETF1"/>
<comment type="catalytic activity">
    <reaction evidence="1">
        <text>Hydrolysis of (1-&gt;3)-beta-D-glucosidic linkages in (1-&gt;3)-beta-D-glucans.</text>
        <dbReference type="EC" id="3.2.1.39"/>
    </reaction>
</comment>
<dbReference type="InterPro" id="IPR005200">
    <property type="entry name" value="Endo-beta-glucanase"/>
</dbReference>
<comment type="similarity">
    <text evidence="2">Belongs to the glycosyl hydrolase 81 family.</text>
</comment>
<keyword evidence="4" id="KW-0378">Hydrolase</keyword>
<keyword evidence="6" id="KW-0326">Glycosidase</keyword>
<sequence length="174" mass="19654">MNKIWEKKEHKRYAAVSKQIANVGKLMAGTELTSAKRYWHVKDKDDPQRIYPKQFSNNVIGILWQTMAQFGTWFGAAAYLPIGIQLLPLTPISEDRDDDLDWINLIYKPLTYACATDFQCTESGWSILQLAVLATVGYAAEAAMNVKELPNESFENAGGNGQSRSNTIWYISTR</sequence>
<feature type="non-terminal residue" evidence="10">
    <location>
        <position position="174"/>
    </location>
</feature>
<evidence type="ECO:0000256" key="1">
    <source>
        <dbReference type="ARBA" id="ARBA00000382"/>
    </source>
</evidence>
<name>A0A1E7ETF1_9STRA</name>
<evidence type="ECO:0000256" key="5">
    <source>
        <dbReference type="ARBA" id="ARBA00023277"/>
    </source>
</evidence>
<evidence type="ECO:0000256" key="6">
    <source>
        <dbReference type="ARBA" id="ARBA00023295"/>
    </source>
</evidence>
<dbReference type="GO" id="GO:0000272">
    <property type="term" value="P:polysaccharide catabolic process"/>
    <property type="evidence" value="ECO:0007669"/>
    <property type="project" value="UniProtKB-KW"/>
</dbReference>
<evidence type="ECO:0000256" key="3">
    <source>
        <dbReference type="ARBA" id="ARBA00012780"/>
    </source>
</evidence>
<feature type="domain" description="Glycosyl hydrolase family 81 C-terminal" evidence="9">
    <location>
        <begin position="18"/>
        <end position="171"/>
    </location>
</feature>
<evidence type="ECO:0000256" key="2">
    <source>
        <dbReference type="ARBA" id="ARBA00010730"/>
    </source>
</evidence>
<evidence type="ECO:0000256" key="4">
    <source>
        <dbReference type="ARBA" id="ARBA00022801"/>
    </source>
</evidence>
<evidence type="ECO:0000313" key="10">
    <source>
        <dbReference type="EMBL" id="OEU09251.1"/>
    </source>
</evidence>
<dbReference type="PANTHER" id="PTHR31983:SF0">
    <property type="entry name" value="GLUCAN ENDO-1,3-BETA-D-GLUCOSIDASE 2"/>
    <property type="match status" value="1"/>
</dbReference>
<dbReference type="GO" id="GO:0071555">
    <property type="term" value="P:cell wall organization"/>
    <property type="evidence" value="ECO:0007669"/>
    <property type="project" value="UniProtKB-KW"/>
</dbReference>
<accession>A0A1E7ETF1</accession>
<proteinExistence type="inferred from homology"/>
<evidence type="ECO:0000256" key="7">
    <source>
        <dbReference type="ARBA" id="ARBA00023316"/>
    </source>
</evidence>
<keyword evidence="5" id="KW-0119">Carbohydrate metabolism</keyword>